<accession>A0A2P8FSQ3</accession>
<dbReference type="InterPro" id="IPR024671">
    <property type="entry name" value="Atg22-like"/>
</dbReference>
<dbReference type="SUPFAM" id="SSF103473">
    <property type="entry name" value="MFS general substrate transporter"/>
    <property type="match status" value="1"/>
</dbReference>
<dbReference type="RefSeq" id="WP_106598097.1">
    <property type="nucleotide sequence ID" value="NZ_PYAS01000013.1"/>
</dbReference>
<comment type="caution">
    <text evidence="7">The sequence shown here is derived from an EMBL/GenBank/DDBJ whole genome shotgun (WGS) entry which is preliminary data.</text>
</comment>
<keyword evidence="8" id="KW-1185">Reference proteome</keyword>
<dbReference type="Gene3D" id="1.20.1250.20">
    <property type="entry name" value="MFS general substrate transporter like domains"/>
    <property type="match status" value="1"/>
</dbReference>
<feature type="transmembrane region" description="Helical" evidence="6">
    <location>
        <begin position="92"/>
        <end position="110"/>
    </location>
</feature>
<sequence>MKKNVPSIINAWCMYDWANSVHALVIVSSIFPVYFSATALSASGTPEVNFFGAQIKSSVLFSYTVSVSFLITALLIPICTAIADFTGKKKRFMQFFCYTGAVSCMLLYFFTKETMISGVFLFGLSLIGWSGSIVFYDSYLPEIATEDRFDQYSARGFSLGYLGSVLLLLFNLSMILAPQFYGITQKSLPARISFFTVGLWWILFAQIPFYYLPSGNAEKEKSGNWIFHGFKELRKVYGRLREQPYLAKFLSAFFIYTMGLRTVMYVATIFGANELKLPSQSLIITVLLIQLVGIAGSYTFAWLSGKIGNIYALMIGVAIWIGICTGAYYTTEAMEFYVIACTVGMVMGGIQSLSRSTYSKLIPENITDTASYFSFYDVTEKLAIVIGTFIYGTVEHITGSMRNSILALLIIFVIGLLLLYRIPSRKVYSFELDRNKN</sequence>
<feature type="transmembrane region" description="Helical" evidence="6">
    <location>
        <begin position="282"/>
        <end position="303"/>
    </location>
</feature>
<gene>
    <name evidence="7" type="ORF">CLV60_113188</name>
</gene>
<evidence type="ECO:0000256" key="6">
    <source>
        <dbReference type="SAM" id="Phobius"/>
    </source>
</evidence>
<evidence type="ECO:0000256" key="1">
    <source>
        <dbReference type="ARBA" id="ARBA00004127"/>
    </source>
</evidence>
<protein>
    <submittedName>
        <fullName evidence="7">UMF1 family MFS transporter</fullName>
    </submittedName>
</protein>
<dbReference type="GO" id="GO:0012505">
    <property type="term" value="C:endomembrane system"/>
    <property type="evidence" value="ECO:0007669"/>
    <property type="project" value="UniProtKB-SubCell"/>
</dbReference>
<dbReference type="Pfam" id="PF11700">
    <property type="entry name" value="ATG22"/>
    <property type="match status" value="1"/>
</dbReference>
<keyword evidence="5 6" id="KW-0472">Membrane</keyword>
<dbReference type="InterPro" id="IPR036259">
    <property type="entry name" value="MFS_trans_sf"/>
</dbReference>
<evidence type="ECO:0000256" key="2">
    <source>
        <dbReference type="ARBA" id="ARBA00022448"/>
    </source>
</evidence>
<feature type="transmembrane region" description="Helical" evidence="6">
    <location>
        <begin position="375"/>
        <end position="394"/>
    </location>
</feature>
<dbReference type="PANTHER" id="PTHR23519:SF1">
    <property type="entry name" value="AUTOPHAGY-RELATED PROTEIN 22"/>
    <property type="match status" value="1"/>
</dbReference>
<feature type="transmembrane region" description="Helical" evidence="6">
    <location>
        <begin position="21"/>
        <end position="40"/>
    </location>
</feature>
<dbReference type="InterPro" id="IPR050495">
    <property type="entry name" value="ATG22/LtaA_families"/>
</dbReference>
<feature type="transmembrane region" description="Helical" evidence="6">
    <location>
        <begin position="249"/>
        <end position="270"/>
    </location>
</feature>
<keyword evidence="4 6" id="KW-1133">Transmembrane helix</keyword>
<feature type="transmembrane region" description="Helical" evidence="6">
    <location>
        <begin position="60"/>
        <end position="85"/>
    </location>
</feature>
<feature type="transmembrane region" description="Helical" evidence="6">
    <location>
        <begin position="336"/>
        <end position="354"/>
    </location>
</feature>
<reference evidence="7 8" key="1">
    <citation type="submission" date="2018-03" db="EMBL/GenBank/DDBJ databases">
        <title>Genomic Encyclopedia of Archaeal and Bacterial Type Strains, Phase II (KMG-II): from individual species to whole genera.</title>
        <authorList>
            <person name="Goeker M."/>
        </authorList>
    </citation>
    <scope>NUCLEOTIDE SEQUENCE [LARGE SCALE GENOMIC DNA]</scope>
    <source>
        <strain evidence="7 8">DSM 29057</strain>
    </source>
</reference>
<evidence type="ECO:0000256" key="3">
    <source>
        <dbReference type="ARBA" id="ARBA00022692"/>
    </source>
</evidence>
<feature type="transmembrane region" description="Helical" evidence="6">
    <location>
        <begin position="116"/>
        <end position="136"/>
    </location>
</feature>
<dbReference type="EMBL" id="PYAS01000013">
    <property type="protein sequence ID" value="PSL24764.1"/>
    <property type="molecule type" value="Genomic_DNA"/>
</dbReference>
<dbReference type="Proteomes" id="UP000241964">
    <property type="component" value="Unassembled WGS sequence"/>
</dbReference>
<organism evidence="7 8">
    <name type="scientific">Dyadobacter jiangsuensis</name>
    <dbReference type="NCBI Taxonomy" id="1591085"/>
    <lineage>
        <taxon>Bacteria</taxon>
        <taxon>Pseudomonadati</taxon>
        <taxon>Bacteroidota</taxon>
        <taxon>Cytophagia</taxon>
        <taxon>Cytophagales</taxon>
        <taxon>Spirosomataceae</taxon>
        <taxon>Dyadobacter</taxon>
    </lineage>
</organism>
<dbReference type="PANTHER" id="PTHR23519">
    <property type="entry name" value="AUTOPHAGY-RELATED PROTEIN 22"/>
    <property type="match status" value="1"/>
</dbReference>
<feature type="transmembrane region" description="Helical" evidence="6">
    <location>
        <begin position="310"/>
        <end position="330"/>
    </location>
</feature>
<name>A0A2P8FSQ3_9BACT</name>
<keyword evidence="2" id="KW-0813">Transport</keyword>
<feature type="transmembrane region" description="Helical" evidence="6">
    <location>
        <begin position="192"/>
        <end position="212"/>
    </location>
</feature>
<evidence type="ECO:0000256" key="4">
    <source>
        <dbReference type="ARBA" id="ARBA00022989"/>
    </source>
</evidence>
<feature type="transmembrane region" description="Helical" evidence="6">
    <location>
        <begin position="157"/>
        <end position="180"/>
    </location>
</feature>
<comment type="subcellular location">
    <subcellularLocation>
        <location evidence="1">Endomembrane system</location>
        <topology evidence="1">Multi-pass membrane protein</topology>
    </subcellularLocation>
</comment>
<proteinExistence type="predicted"/>
<evidence type="ECO:0000313" key="8">
    <source>
        <dbReference type="Proteomes" id="UP000241964"/>
    </source>
</evidence>
<dbReference type="OrthoDB" id="9768783at2"/>
<evidence type="ECO:0000313" key="7">
    <source>
        <dbReference type="EMBL" id="PSL24764.1"/>
    </source>
</evidence>
<dbReference type="AlphaFoldDB" id="A0A2P8FSQ3"/>
<feature type="transmembrane region" description="Helical" evidence="6">
    <location>
        <begin position="400"/>
        <end position="420"/>
    </location>
</feature>
<evidence type="ECO:0000256" key="5">
    <source>
        <dbReference type="ARBA" id="ARBA00023136"/>
    </source>
</evidence>
<keyword evidence="3 6" id="KW-0812">Transmembrane</keyword>